<organism evidence="1 2">
    <name type="scientific">Roseburia amylophila</name>
    <dbReference type="NCBI Taxonomy" id="2981794"/>
    <lineage>
        <taxon>Bacteria</taxon>
        <taxon>Bacillati</taxon>
        <taxon>Bacillota</taxon>
        <taxon>Clostridia</taxon>
        <taxon>Lachnospirales</taxon>
        <taxon>Lachnospiraceae</taxon>
        <taxon>Roseburia</taxon>
    </lineage>
</organism>
<dbReference type="InterPro" id="IPR043743">
    <property type="entry name" value="DUF5688"/>
</dbReference>
<comment type="caution">
    <text evidence="1">The sequence shown here is derived from an EMBL/GenBank/DDBJ whole genome shotgun (WGS) entry which is preliminary data.</text>
</comment>
<gene>
    <name evidence="1" type="ORF">LKD47_09540</name>
</gene>
<reference evidence="1" key="1">
    <citation type="submission" date="2021-10" db="EMBL/GenBank/DDBJ databases">
        <title>Anaerobic single-cell dispensing facilitates the cultivation of human gut bacteria.</title>
        <authorList>
            <person name="Afrizal A."/>
        </authorList>
    </citation>
    <scope>NUCLEOTIDE SEQUENCE</scope>
    <source>
        <strain evidence="1">CLA-AA-H204</strain>
    </source>
</reference>
<accession>A0AAW4WL76</accession>
<name>A0AAW4WL76_9FIRM</name>
<proteinExistence type="predicted"/>
<evidence type="ECO:0000313" key="2">
    <source>
        <dbReference type="Proteomes" id="UP001198893"/>
    </source>
</evidence>
<sequence length="341" mass="39510">MYSFEEFIEEIRNNILDYLPEEYEDADVDIREVYKNNNVALTGLMVHPENGNNISPTIYLDDYYKKYQNGTNMNGVLEDMADIIVSNTPNVNIDTELFTNWENIKERIYPRLSAIKGNEEYLKNKVYTPVDDLAVTYYILVDESPVNIASVTVTNNLFENYNISKEEMHEKAFDNMHTRYPAKVESIVEQLAKVLPPEETEVMRNEVPLYVVSNEKGMNGAVEILDPHTMDLIKETLGNQEYLAIPSSVHEFLIMPMEESGSFREMAAMIQVVNQMAVSKEEILSDHPYKIDPERHLFISADKDIAVEKQMENKNIEQKQLDIMMQPNVHERKIEQRGPRL</sequence>
<dbReference type="RefSeq" id="WP_227710292.1">
    <property type="nucleotide sequence ID" value="NZ_JAJEQW010000010.1"/>
</dbReference>
<evidence type="ECO:0000313" key="1">
    <source>
        <dbReference type="EMBL" id="MCC2242537.1"/>
    </source>
</evidence>
<dbReference type="EMBL" id="JAJEQW010000010">
    <property type="protein sequence ID" value="MCC2242537.1"/>
    <property type="molecule type" value="Genomic_DNA"/>
</dbReference>
<protein>
    <submittedName>
        <fullName evidence="1">DUF5688 family protein</fullName>
    </submittedName>
</protein>
<dbReference type="AlphaFoldDB" id="A0AAW4WL76"/>
<dbReference type="Pfam" id="PF18941">
    <property type="entry name" value="DUF5688"/>
    <property type="match status" value="1"/>
</dbReference>
<dbReference type="Proteomes" id="UP001198893">
    <property type="component" value="Unassembled WGS sequence"/>
</dbReference>